<proteinExistence type="predicted"/>
<sequence>MNFTEVTLSYPCILYKAKVSHFTSRKSTAIEWVILEAITRCEKLSNYSEFSIANFFEQFFTISDADLLIRPVLISLQDIGAIIISGIDDETELNTIPMNHLRLTPMGREMQTQGLLPGVSSEETFSIYYDLVDKLLKGETNLYKEEATGIHIIDIDDPYDAEFPEGMIREWFSKIQNDKKQNILNWLRATTKIESINQLSANLYWKNIIRKVELVDRMKWKISGMDDQYIDEISLKKFVVPYTDELKNLPSIEIKNPDDEIKKLVSIDEINNLIGEFIKKDDLFCVEAKYYQDVKINQPNKKNIRIGIVFGADKFEVKKSKMQLIIHIPDYDLNTQGLYFNISNSIKACMITVSAGEIFKDIPIAYIPKEYKNNLPNTIANIVAKYYTQDNIILFALYELGLKDLFLEYVSSIISENKELADKAKIIESFNEKSKDFYGKNAILATDKEKFLIDEDYIIKYSKNIENAKKIINDYAQINTFKQDDSLFQKMMQIVIEHVGVQDSLEDIWSFWEVIASAKKAHINWITKMELQKYLYSEKSILNFFNKFKDENLFEIEEYTIVEKIILILKRISLQVEKLIPELNLYKTVSNEKYNEIVLAHKDILKDLYEKVRQWKKEEEEFINKVFNLDEFLKTDNPFMNVKKNIDGLRNALATFFDDSFMKFSKVYIVDTCTLLNEPNLISWFDGKKTLLVIPMIVLDELDGLKNSENEETAHKAREVIRNISKYSKCDWLNIKESSYPELLSKDLVKEKNDNKILSIAIKYCTKKPILLTDDTNLGNIAIANNIETMTLDSYLTTKQEEKTANKDNKKKAKKKKK</sequence>
<dbReference type="InterPro" id="IPR052626">
    <property type="entry name" value="SWT1_Regulator"/>
</dbReference>
<dbReference type="PANTHER" id="PTHR16161:SF0">
    <property type="entry name" value="TRANSCRIPTIONAL PROTEIN SWT1"/>
    <property type="match status" value="1"/>
</dbReference>
<dbReference type="SMART" id="SM00670">
    <property type="entry name" value="PINc"/>
    <property type="match status" value="1"/>
</dbReference>
<name>A5TVJ5_FUSNP</name>
<dbReference type="Pfam" id="PF13638">
    <property type="entry name" value="PIN_4"/>
    <property type="match status" value="1"/>
</dbReference>
<dbReference type="InterPro" id="IPR002716">
    <property type="entry name" value="PIN_dom"/>
</dbReference>
<dbReference type="SUPFAM" id="SSF88723">
    <property type="entry name" value="PIN domain-like"/>
    <property type="match status" value="1"/>
</dbReference>
<evidence type="ECO:0000259" key="1">
    <source>
        <dbReference type="SMART" id="SM00670"/>
    </source>
</evidence>
<accession>A5TVJ5</accession>
<dbReference type="RefSeq" id="WP_005897425.1">
    <property type="nucleotide sequence ID" value="NZ_CM000440.1"/>
</dbReference>
<reference evidence="2" key="2">
    <citation type="submission" date="2007-05" db="EMBL/GenBank/DDBJ databases">
        <title>Genome sequence of Fusobacterium nucleatum subspecies polymorphum - a genetically tractable Fusobacterium.</title>
        <authorList>
            <person name="Karpathy S.E."/>
            <person name="Xiang Q."/>
            <person name="Gioia J."/>
            <person name="Jiang H."/>
            <person name="Liu Y."/>
            <person name="Petrosino J.F."/>
            <person name="Yerrapragada S."/>
            <person name="Fox G.E."/>
            <person name="Kinder Haake S."/>
            <person name="Weinstock G.M."/>
            <person name="Highlander S.K."/>
        </authorList>
    </citation>
    <scope>NUCLEOTIDE SEQUENCE [LARGE SCALE GENOMIC DNA]</scope>
    <source>
        <strain evidence="2">ATCC 10953</strain>
    </source>
</reference>
<protein>
    <submittedName>
        <fullName evidence="2">Possible ATPase</fullName>
    </submittedName>
</protein>
<dbReference type="HOGENOM" id="CLU_346373_0_0_0"/>
<evidence type="ECO:0000313" key="2">
    <source>
        <dbReference type="EMBL" id="EDK88920.1"/>
    </source>
</evidence>
<reference evidence="2" key="1">
    <citation type="submission" date="2006-07" db="EMBL/GenBank/DDBJ databases">
        <authorList>
            <person name="Qin X."/>
            <person name="Weinstock G.M."/>
        </authorList>
    </citation>
    <scope>NUCLEOTIDE SEQUENCE [LARGE SCALE GENOMIC DNA]</scope>
    <source>
        <strain evidence="2">ATCC 10953</strain>
    </source>
</reference>
<organism evidence="2">
    <name type="scientific">Fusobacterium polymorphum ATCC 10953</name>
    <dbReference type="NCBI Taxonomy" id="393480"/>
    <lineage>
        <taxon>Bacteria</taxon>
        <taxon>Fusobacteriati</taxon>
        <taxon>Fusobacteriota</taxon>
        <taxon>Fusobacteriia</taxon>
        <taxon>Fusobacteriales</taxon>
        <taxon>Fusobacteriaceae</taxon>
        <taxon>Fusobacterium</taxon>
    </lineage>
</organism>
<dbReference type="Proteomes" id="UP000001921">
    <property type="component" value="Chromosome"/>
</dbReference>
<dbReference type="InterPro" id="IPR029060">
    <property type="entry name" value="PIN-like_dom_sf"/>
</dbReference>
<dbReference type="Gene3D" id="3.40.50.1010">
    <property type="entry name" value="5'-nuclease"/>
    <property type="match status" value="1"/>
</dbReference>
<feature type="domain" description="PIN" evidence="1">
    <location>
        <begin position="666"/>
        <end position="780"/>
    </location>
</feature>
<dbReference type="PANTHER" id="PTHR16161">
    <property type="entry name" value="TRANSCRIPTIONAL PROTEIN SWT1"/>
    <property type="match status" value="1"/>
</dbReference>
<dbReference type="EMBL" id="CM000440">
    <property type="protein sequence ID" value="EDK88920.1"/>
    <property type="molecule type" value="Genomic_DNA"/>
</dbReference>
<dbReference type="AlphaFoldDB" id="A5TVJ5"/>
<gene>
    <name evidence="2" type="ORF">FNP_1133</name>
</gene>
<dbReference type="CDD" id="cd09883">
    <property type="entry name" value="PIN_VapC_PhoHL-ATPase"/>
    <property type="match status" value="1"/>
</dbReference>
<dbReference type="GeneID" id="45634162"/>
<dbReference type="eggNOG" id="COG1875">
    <property type="taxonomic scope" value="Bacteria"/>
</dbReference>